<feature type="domain" description="Methylamine utilisation protein MauE" evidence="6">
    <location>
        <begin position="6"/>
        <end position="136"/>
    </location>
</feature>
<keyword evidence="3 5" id="KW-1133">Transmembrane helix</keyword>
<gene>
    <name evidence="7" type="ORF">METZ01_LOCUS107532</name>
</gene>
<protein>
    <recommendedName>
        <fullName evidence="6">Methylamine utilisation protein MauE domain-containing protein</fullName>
    </recommendedName>
</protein>
<evidence type="ECO:0000256" key="2">
    <source>
        <dbReference type="ARBA" id="ARBA00022692"/>
    </source>
</evidence>
<evidence type="ECO:0000256" key="1">
    <source>
        <dbReference type="ARBA" id="ARBA00004141"/>
    </source>
</evidence>
<comment type="subcellular location">
    <subcellularLocation>
        <location evidence="1">Membrane</location>
        <topology evidence="1">Multi-pass membrane protein</topology>
    </subcellularLocation>
</comment>
<dbReference type="EMBL" id="UINC01012531">
    <property type="protein sequence ID" value="SVA54678.1"/>
    <property type="molecule type" value="Genomic_DNA"/>
</dbReference>
<feature type="transmembrane region" description="Helical" evidence="5">
    <location>
        <begin position="149"/>
        <end position="170"/>
    </location>
</feature>
<accession>A0A381WR22</accession>
<keyword evidence="2 5" id="KW-0812">Transmembrane</keyword>
<evidence type="ECO:0000313" key="7">
    <source>
        <dbReference type="EMBL" id="SVA54678.1"/>
    </source>
</evidence>
<sequence>MIVGPFLLQFVSLGFTLLFLLAAAHKLTGLDDFQAAVRDYQIIPSRLVPLTARLLPIVELWLALGWLFALQIQVVAYASAGLFATYGLAMGVNVIRGRVHIGCGCGFGGALQHEQHLSVGLVLRNVGLAIAALVVTLPGAQRELGAGEHVVLMGAVVVSALLYSTANQLFQNRVAIKSWRKTLEAVRD</sequence>
<evidence type="ECO:0000259" key="6">
    <source>
        <dbReference type="Pfam" id="PF07291"/>
    </source>
</evidence>
<reference evidence="7" key="1">
    <citation type="submission" date="2018-05" db="EMBL/GenBank/DDBJ databases">
        <authorList>
            <person name="Lanie J.A."/>
            <person name="Ng W.-L."/>
            <person name="Kazmierczak K.M."/>
            <person name="Andrzejewski T.M."/>
            <person name="Davidsen T.M."/>
            <person name="Wayne K.J."/>
            <person name="Tettelin H."/>
            <person name="Glass J.I."/>
            <person name="Rusch D."/>
            <person name="Podicherti R."/>
            <person name="Tsui H.-C.T."/>
            <person name="Winkler M.E."/>
        </authorList>
    </citation>
    <scope>NUCLEOTIDE SEQUENCE</scope>
</reference>
<keyword evidence="4 5" id="KW-0472">Membrane</keyword>
<dbReference type="Pfam" id="PF07291">
    <property type="entry name" value="MauE"/>
    <property type="match status" value="1"/>
</dbReference>
<organism evidence="7">
    <name type="scientific">marine metagenome</name>
    <dbReference type="NCBI Taxonomy" id="408172"/>
    <lineage>
        <taxon>unclassified sequences</taxon>
        <taxon>metagenomes</taxon>
        <taxon>ecological metagenomes</taxon>
    </lineage>
</organism>
<dbReference type="GO" id="GO:0030416">
    <property type="term" value="P:methylamine metabolic process"/>
    <property type="evidence" value="ECO:0007669"/>
    <property type="project" value="InterPro"/>
</dbReference>
<dbReference type="InterPro" id="IPR009908">
    <property type="entry name" value="Methylamine_util_MauE"/>
</dbReference>
<dbReference type="GO" id="GO:0016020">
    <property type="term" value="C:membrane"/>
    <property type="evidence" value="ECO:0007669"/>
    <property type="project" value="UniProtKB-SubCell"/>
</dbReference>
<evidence type="ECO:0000256" key="4">
    <source>
        <dbReference type="ARBA" id="ARBA00023136"/>
    </source>
</evidence>
<evidence type="ECO:0000256" key="3">
    <source>
        <dbReference type="ARBA" id="ARBA00022989"/>
    </source>
</evidence>
<evidence type="ECO:0000256" key="5">
    <source>
        <dbReference type="SAM" id="Phobius"/>
    </source>
</evidence>
<feature type="transmembrane region" description="Helical" evidence="5">
    <location>
        <begin position="74"/>
        <end position="95"/>
    </location>
</feature>
<dbReference type="AlphaFoldDB" id="A0A381WR22"/>
<proteinExistence type="predicted"/>
<feature type="transmembrane region" description="Helical" evidence="5">
    <location>
        <begin position="6"/>
        <end position="27"/>
    </location>
</feature>
<name>A0A381WR22_9ZZZZ</name>
<feature type="transmembrane region" description="Helical" evidence="5">
    <location>
        <begin position="116"/>
        <end position="137"/>
    </location>
</feature>